<keyword evidence="4" id="KW-1003">Cell membrane</keyword>
<dbReference type="SMART" id="SM00448">
    <property type="entry name" value="REC"/>
    <property type="match status" value="1"/>
</dbReference>
<feature type="transmembrane region" description="Helical" evidence="12">
    <location>
        <begin position="7"/>
        <end position="31"/>
    </location>
</feature>
<evidence type="ECO:0000256" key="3">
    <source>
        <dbReference type="ARBA" id="ARBA00012438"/>
    </source>
</evidence>
<dbReference type="CDD" id="cd00082">
    <property type="entry name" value="HisKA"/>
    <property type="match status" value="1"/>
</dbReference>
<keyword evidence="8" id="KW-0418">Kinase</keyword>
<evidence type="ECO:0000256" key="9">
    <source>
        <dbReference type="ARBA" id="ARBA00022989"/>
    </source>
</evidence>
<organism evidence="15 16">
    <name type="scientific">Massilimicrobiota timonensis</name>
    <dbReference type="NCBI Taxonomy" id="1776392"/>
    <lineage>
        <taxon>Bacteria</taxon>
        <taxon>Bacillati</taxon>
        <taxon>Bacillota</taxon>
        <taxon>Erysipelotrichia</taxon>
        <taxon>Erysipelotrichales</taxon>
        <taxon>Erysipelotrichaceae</taxon>
        <taxon>Massilimicrobiota</taxon>
    </lineage>
</organism>
<dbReference type="GO" id="GO:0000155">
    <property type="term" value="F:phosphorelay sensor kinase activity"/>
    <property type="evidence" value="ECO:0007669"/>
    <property type="project" value="InterPro"/>
</dbReference>
<dbReference type="SUPFAM" id="SSF47384">
    <property type="entry name" value="Homodimeric domain of signal transducing histidine kinase"/>
    <property type="match status" value="1"/>
</dbReference>
<keyword evidence="12" id="KW-0472">Membrane</keyword>
<evidence type="ECO:0000256" key="12">
    <source>
        <dbReference type="SAM" id="Phobius"/>
    </source>
</evidence>
<evidence type="ECO:0000256" key="2">
    <source>
        <dbReference type="ARBA" id="ARBA00004651"/>
    </source>
</evidence>
<dbReference type="InterPro" id="IPR011006">
    <property type="entry name" value="CheY-like_superfamily"/>
</dbReference>
<protein>
    <recommendedName>
        <fullName evidence="3">histidine kinase</fullName>
        <ecNumber evidence="3">2.7.13.3</ecNumber>
    </recommendedName>
</protein>
<evidence type="ECO:0000256" key="4">
    <source>
        <dbReference type="ARBA" id="ARBA00022475"/>
    </source>
</evidence>
<dbReference type="CDD" id="cd18773">
    <property type="entry name" value="PDC1_HK_sensor"/>
    <property type="match status" value="1"/>
</dbReference>
<dbReference type="Gene3D" id="1.10.287.130">
    <property type="match status" value="1"/>
</dbReference>
<evidence type="ECO:0000256" key="11">
    <source>
        <dbReference type="PROSITE-ProRule" id="PRU00169"/>
    </source>
</evidence>
<dbReference type="Gene3D" id="3.30.450.20">
    <property type="entry name" value="PAS domain"/>
    <property type="match status" value="1"/>
</dbReference>
<dbReference type="CDD" id="cd17546">
    <property type="entry name" value="REC_hyHK_CKI1_RcsC-like"/>
    <property type="match status" value="1"/>
</dbReference>
<dbReference type="InterPro" id="IPR003661">
    <property type="entry name" value="HisK_dim/P_dom"/>
</dbReference>
<keyword evidence="7 12" id="KW-0812">Transmembrane</keyword>
<dbReference type="OrthoDB" id="9803190at2"/>
<dbReference type="PANTHER" id="PTHR43047">
    <property type="entry name" value="TWO-COMPONENT HISTIDINE PROTEIN KINASE"/>
    <property type="match status" value="1"/>
</dbReference>
<dbReference type="AlphaFoldDB" id="A0A1Y4SVT8"/>
<dbReference type="Proteomes" id="UP000195305">
    <property type="component" value="Unassembled WGS sequence"/>
</dbReference>
<dbReference type="InterPro" id="IPR036890">
    <property type="entry name" value="HATPase_C_sf"/>
</dbReference>
<dbReference type="PROSITE" id="PS50110">
    <property type="entry name" value="RESPONSE_REGULATORY"/>
    <property type="match status" value="1"/>
</dbReference>
<evidence type="ECO:0000313" key="15">
    <source>
        <dbReference type="EMBL" id="OUQ34025.1"/>
    </source>
</evidence>
<evidence type="ECO:0000313" key="16">
    <source>
        <dbReference type="Proteomes" id="UP000195305"/>
    </source>
</evidence>
<gene>
    <name evidence="15" type="ORF">B5E75_08185</name>
</gene>
<keyword evidence="5 11" id="KW-0597">Phosphoprotein</keyword>
<dbReference type="Gene3D" id="3.30.565.10">
    <property type="entry name" value="Histidine kinase-like ATPase, C-terminal domain"/>
    <property type="match status" value="1"/>
</dbReference>
<keyword evidence="16" id="KW-1185">Reference proteome</keyword>
<dbReference type="PROSITE" id="PS50109">
    <property type="entry name" value="HIS_KIN"/>
    <property type="match status" value="1"/>
</dbReference>
<dbReference type="InterPro" id="IPR001789">
    <property type="entry name" value="Sig_transdc_resp-reg_receiver"/>
</dbReference>
<keyword evidence="6" id="KW-0808">Transferase</keyword>
<dbReference type="SMART" id="SM00387">
    <property type="entry name" value="HATPase_c"/>
    <property type="match status" value="1"/>
</dbReference>
<dbReference type="EC" id="2.7.13.3" evidence="3"/>
<dbReference type="RefSeq" id="WP_087358261.1">
    <property type="nucleotide sequence ID" value="NZ_NFLJ01000021.1"/>
</dbReference>
<feature type="modified residue" description="4-aspartylphosphate" evidence="11">
    <location>
        <position position="762"/>
    </location>
</feature>
<comment type="caution">
    <text evidence="15">The sequence shown here is derived from an EMBL/GenBank/DDBJ whole genome shotgun (WGS) entry which is preliminary data.</text>
</comment>
<dbReference type="SUPFAM" id="SSF55874">
    <property type="entry name" value="ATPase domain of HSP90 chaperone/DNA topoisomerase II/histidine kinase"/>
    <property type="match status" value="1"/>
</dbReference>
<evidence type="ECO:0000256" key="1">
    <source>
        <dbReference type="ARBA" id="ARBA00000085"/>
    </source>
</evidence>
<dbReference type="EMBL" id="NFLJ01000021">
    <property type="protein sequence ID" value="OUQ34025.1"/>
    <property type="molecule type" value="Genomic_DNA"/>
</dbReference>
<comment type="subcellular location">
    <subcellularLocation>
        <location evidence="2">Cell membrane</location>
        <topology evidence="2">Multi-pass membrane protein</topology>
    </subcellularLocation>
</comment>
<name>A0A1Y4SVT8_9FIRM</name>
<feature type="domain" description="Histidine kinase" evidence="13">
    <location>
        <begin position="468"/>
        <end position="689"/>
    </location>
</feature>
<dbReference type="SUPFAM" id="SSF52172">
    <property type="entry name" value="CheY-like"/>
    <property type="match status" value="1"/>
</dbReference>
<dbReference type="PRINTS" id="PR00344">
    <property type="entry name" value="BCTRLSENSOR"/>
</dbReference>
<dbReference type="Pfam" id="PF00512">
    <property type="entry name" value="HisKA"/>
    <property type="match status" value="1"/>
</dbReference>
<comment type="catalytic activity">
    <reaction evidence="1">
        <text>ATP + protein L-histidine = ADP + protein N-phospho-L-histidine.</text>
        <dbReference type="EC" id="2.7.13.3"/>
    </reaction>
</comment>
<dbReference type="SMART" id="SM00388">
    <property type="entry name" value="HisKA"/>
    <property type="match status" value="1"/>
</dbReference>
<evidence type="ECO:0000256" key="7">
    <source>
        <dbReference type="ARBA" id="ARBA00022692"/>
    </source>
</evidence>
<dbReference type="FunFam" id="3.30.565.10:FF:000006">
    <property type="entry name" value="Sensor histidine kinase WalK"/>
    <property type="match status" value="1"/>
</dbReference>
<evidence type="ECO:0000256" key="8">
    <source>
        <dbReference type="ARBA" id="ARBA00022777"/>
    </source>
</evidence>
<dbReference type="InterPro" id="IPR004358">
    <property type="entry name" value="Sig_transdc_His_kin-like_C"/>
</dbReference>
<dbReference type="InterPro" id="IPR036097">
    <property type="entry name" value="HisK_dim/P_sf"/>
</dbReference>
<keyword evidence="10" id="KW-0902">Two-component regulatory system</keyword>
<reference evidence="15 16" key="1">
    <citation type="journal article" date="2018" name="BMC Genomics">
        <title>Whole genome sequencing and function prediction of 133 gut anaerobes isolated from chicken caecum in pure cultures.</title>
        <authorList>
            <person name="Medvecky M."/>
            <person name="Cejkova D."/>
            <person name="Polansky O."/>
            <person name="Karasova D."/>
            <person name="Kubasova T."/>
            <person name="Cizek A."/>
            <person name="Rychlik I."/>
        </authorList>
    </citation>
    <scope>NUCLEOTIDE SEQUENCE [LARGE SCALE GENOMIC DNA]</scope>
    <source>
        <strain evidence="15 16">An13</strain>
    </source>
</reference>
<feature type="domain" description="Response regulatory" evidence="14">
    <location>
        <begin position="710"/>
        <end position="831"/>
    </location>
</feature>
<dbReference type="GO" id="GO:0009927">
    <property type="term" value="F:histidine phosphotransfer kinase activity"/>
    <property type="evidence" value="ECO:0007669"/>
    <property type="project" value="TreeGrafter"/>
</dbReference>
<dbReference type="SUPFAM" id="SSF103190">
    <property type="entry name" value="Sensory domain-like"/>
    <property type="match status" value="1"/>
</dbReference>
<sequence length="833" mass="96204">MRKNQSTLSIIMSSLTLLIVIAIITISVFLVRNKLLKNAQDMGMALVQSYAMEEETTITMFKDFLDMGSQYVNELSEKKNSEQTIQLWMKDYFSKLTHILGEKIVDPYAVIDDKIIAQNAWADDQTYRYQDTRWYQQTLENPGQIMFTDAYQDVITNETIITASIALENEGDVLAMDIYPSKIVADQKKIQSAYQNSFFYMSDSKGQLIYALTPYEMEQSQLQEYNHDLFTSIQKGEYAHYDDYYVNQEGKQIGVYYYQMDNGWIAIMTIPFQDLLMDESNFLIYILVVTGIIFIIILFIMIIKNVRQLRKIRRFDQIIQILSESYYAMYRIHIHNGTYEVIKTSPAYQLDLPKTGPYQQLLKTVRTVVEQGAFQEFSMCFSLESIRGRVQEGISDYGGDFKRRFEDDYRWVNVRTLYNQKISRDEVILCFKDVDVEKRQELGHMLLLQRTLETNKKNIEAKTAFFNHMSHDMRTPLNAIIGFSKLALKHLDESDKIKDYLKKISYSGNQLLALINDILELSKMEAGQRHLDYKTFDIEKAIHETWGLFEERMIEEKKVFQLHIDIQNTVVIGDEFKIHQILNNLLSNAVKYSESGDQITLDVKEMIYQNHHKIQFVVEDTGIGMSQPFLEHLFEPYARETHFSVKSTIGTGLGMPIVKSLVEQMSGEITVESELGKGTKFTVMIPFEIVQKQEGIPVSKSDVSLLKGKRVLLVEDNDLNMEIASEMLKMNDMEVITAKNGQEALHVFETSPLFSIDMILMDMQMPVMDGCQATEMIRQLDRPDAKTVMIIALTANAFSEDVSKALRVGMNAHVSKPIRMKVLNQVMSDLLSK</sequence>
<evidence type="ECO:0000259" key="13">
    <source>
        <dbReference type="PROSITE" id="PS50109"/>
    </source>
</evidence>
<dbReference type="InterPro" id="IPR005467">
    <property type="entry name" value="His_kinase_dom"/>
</dbReference>
<dbReference type="Pfam" id="PF00072">
    <property type="entry name" value="Response_reg"/>
    <property type="match status" value="1"/>
</dbReference>
<dbReference type="Gene3D" id="3.40.50.2300">
    <property type="match status" value="1"/>
</dbReference>
<evidence type="ECO:0000256" key="10">
    <source>
        <dbReference type="ARBA" id="ARBA00023012"/>
    </source>
</evidence>
<dbReference type="Pfam" id="PF22673">
    <property type="entry name" value="MCP-like_PDC_1"/>
    <property type="match status" value="1"/>
</dbReference>
<keyword evidence="9 12" id="KW-1133">Transmembrane helix</keyword>
<dbReference type="GO" id="GO:0005886">
    <property type="term" value="C:plasma membrane"/>
    <property type="evidence" value="ECO:0007669"/>
    <property type="project" value="UniProtKB-SubCell"/>
</dbReference>
<dbReference type="InterPro" id="IPR003594">
    <property type="entry name" value="HATPase_dom"/>
</dbReference>
<accession>A0A1Y4SVT8</accession>
<dbReference type="InterPro" id="IPR029151">
    <property type="entry name" value="Sensor-like_sf"/>
</dbReference>
<evidence type="ECO:0000256" key="6">
    <source>
        <dbReference type="ARBA" id="ARBA00022679"/>
    </source>
</evidence>
<dbReference type="Pfam" id="PF02518">
    <property type="entry name" value="HATPase_c"/>
    <property type="match status" value="1"/>
</dbReference>
<dbReference type="PANTHER" id="PTHR43047:SF66">
    <property type="entry name" value="HISKA"/>
    <property type="match status" value="1"/>
</dbReference>
<feature type="transmembrane region" description="Helical" evidence="12">
    <location>
        <begin position="282"/>
        <end position="303"/>
    </location>
</feature>
<evidence type="ECO:0000259" key="14">
    <source>
        <dbReference type="PROSITE" id="PS50110"/>
    </source>
</evidence>
<proteinExistence type="predicted"/>
<evidence type="ECO:0000256" key="5">
    <source>
        <dbReference type="ARBA" id="ARBA00022553"/>
    </source>
</evidence>